<name>A0A410JTD9_ORNRH</name>
<feature type="transmembrane region" description="Helical" evidence="1">
    <location>
        <begin position="30"/>
        <end position="48"/>
    </location>
</feature>
<evidence type="ECO:0000313" key="4">
    <source>
        <dbReference type="Proteomes" id="UP000287701"/>
    </source>
</evidence>
<evidence type="ECO:0000259" key="2">
    <source>
        <dbReference type="SMART" id="SM00014"/>
    </source>
</evidence>
<keyword evidence="1" id="KW-0812">Transmembrane</keyword>
<evidence type="ECO:0000313" key="3">
    <source>
        <dbReference type="EMBL" id="QAR31308.1"/>
    </source>
</evidence>
<dbReference type="PANTHER" id="PTHR14969">
    <property type="entry name" value="SPHINGOSINE-1-PHOSPHATE PHOSPHOHYDROLASE"/>
    <property type="match status" value="1"/>
</dbReference>
<dbReference type="GO" id="GO:0042392">
    <property type="term" value="F:sphingosine-1-phosphate phosphatase activity"/>
    <property type="evidence" value="ECO:0007669"/>
    <property type="project" value="TreeGrafter"/>
</dbReference>
<feature type="transmembrane region" description="Helical" evidence="1">
    <location>
        <begin position="112"/>
        <end position="133"/>
    </location>
</feature>
<dbReference type="EMBL" id="CP035107">
    <property type="protein sequence ID" value="QAR31308.1"/>
    <property type="molecule type" value="Genomic_DNA"/>
</dbReference>
<dbReference type="Pfam" id="PF01569">
    <property type="entry name" value="PAP2"/>
    <property type="match status" value="1"/>
</dbReference>
<proteinExistence type="predicted"/>
<keyword evidence="1" id="KW-0472">Membrane</keyword>
<gene>
    <name evidence="3" type="ORF">EQP59_08140</name>
</gene>
<evidence type="ECO:0000256" key="1">
    <source>
        <dbReference type="SAM" id="Phobius"/>
    </source>
</evidence>
<dbReference type="InterPro" id="IPR036938">
    <property type="entry name" value="PAP2/HPO_sf"/>
</dbReference>
<dbReference type="AlphaFoldDB" id="A0A410JTD9"/>
<dbReference type="RefSeq" id="WP_128501743.1">
    <property type="nucleotide sequence ID" value="NZ_CP035107.1"/>
</dbReference>
<dbReference type="Gene3D" id="1.20.144.10">
    <property type="entry name" value="Phosphatidic acid phosphatase type 2/haloperoxidase"/>
    <property type="match status" value="1"/>
</dbReference>
<feature type="transmembrane region" description="Helical" evidence="1">
    <location>
        <begin position="140"/>
        <end position="160"/>
    </location>
</feature>
<dbReference type="CDD" id="cd03395">
    <property type="entry name" value="PAP2_like_4"/>
    <property type="match status" value="1"/>
</dbReference>
<dbReference type="SUPFAM" id="SSF48317">
    <property type="entry name" value="Acid phosphatase/Vanadium-dependent haloperoxidase"/>
    <property type="match status" value="1"/>
</dbReference>
<keyword evidence="1" id="KW-1133">Transmembrane helix</keyword>
<dbReference type="PANTHER" id="PTHR14969:SF13">
    <property type="entry name" value="AT30094P"/>
    <property type="match status" value="1"/>
</dbReference>
<organism evidence="3 4">
    <name type="scientific">Ornithobacterium rhinotracheale</name>
    <dbReference type="NCBI Taxonomy" id="28251"/>
    <lineage>
        <taxon>Bacteria</taxon>
        <taxon>Pseudomonadati</taxon>
        <taxon>Bacteroidota</taxon>
        <taxon>Flavobacteriia</taxon>
        <taxon>Flavobacteriales</taxon>
        <taxon>Weeksellaceae</taxon>
        <taxon>Ornithobacterium</taxon>
    </lineage>
</organism>
<dbReference type="SMART" id="SM00014">
    <property type="entry name" value="acidPPc"/>
    <property type="match status" value="1"/>
</dbReference>
<protein>
    <submittedName>
        <fullName evidence="3">Phosphatase PAP2 family protein</fullName>
    </submittedName>
</protein>
<feature type="transmembrane region" description="Helical" evidence="1">
    <location>
        <begin position="60"/>
        <end position="81"/>
    </location>
</feature>
<accession>A0A410JTD9</accession>
<feature type="transmembrane region" description="Helical" evidence="1">
    <location>
        <begin position="166"/>
        <end position="184"/>
    </location>
</feature>
<dbReference type="InterPro" id="IPR000326">
    <property type="entry name" value="PAP2/HPO"/>
</dbReference>
<sequence length="204" mass="23323">MQEIIHQIIAQDQQLLIKLNNLGSPTWDSLWLFITSKYSWIPLYLILLGMLYRMLDTKKLILALVMLALGITMADQLSNLFKNILFMRLRPCYEPLVSPYIRHVKPSCGGQYGFFSAHAANTFVVATYLGALFRQKIKALSLFLILWAAVVSYSRIYIGVHYPLDILVGIYFGSSIGYALYKVFQALAQRNFFNPKAKNNTLNN</sequence>
<dbReference type="OrthoDB" id="9789113at2"/>
<reference evidence="3 4" key="1">
    <citation type="submission" date="2019-01" db="EMBL/GenBank/DDBJ databases">
        <title>Whole Genome of Ornithobacterium rhinotracheale FARPER-174b.</title>
        <authorList>
            <person name="Tataje-Lavanda L.A."/>
            <person name="Montalvan A."/>
            <person name="Montesinos R."/>
            <person name="Zimic M."/>
            <person name="Fernandez-Sanchez M."/>
            <person name="Fernandez-Diaz M."/>
        </authorList>
    </citation>
    <scope>NUCLEOTIDE SEQUENCE [LARGE SCALE GENOMIC DNA]</scope>
    <source>
        <strain evidence="3 4">FARPER-174b</strain>
    </source>
</reference>
<dbReference type="Proteomes" id="UP000287701">
    <property type="component" value="Chromosome"/>
</dbReference>
<feature type="domain" description="Phosphatidic acid phosphatase type 2/haloperoxidase" evidence="2">
    <location>
        <begin position="64"/>
        <end position="181"/>
    </location>
</feature>